<keyword evidence="3" id="KW-0418">Kinase</keyword>
<accession>A0A9D2R0A9</accession>
<evidence type="ECO:0000256" key="2">
    <source>
        <dbReference type="ARBA" id="ARBA00022741"/>
    </source>
</evidence>
<dbReference type="NCBIfam" id="TIGR01378">
    <property type="entry name" value="thi_PPkinase"/>
    <property type="match status" value="1"/>
</dbReference>
<keyword evidence="4" id="KW-0067">ATP-binding</keyword>
<keyword evidence="2" id="KW-0547">Nucleotide-binding</keyword>
<dbReference type="GO" id="GO:0006772">
    <property type="term" value="P:thiamine metabolic process"/>
    <property type="evidence" value="ECO:0007669"/>
    <property type="project" value="UniProtKB-UniRule"/>
</dbReference>
<dbReference type="InterPro" id="IPR053149">
    <property type="entry name" value="TPK"/>
</dbReference>
<protein>
    <recommendedName>
        <fullName evidence="5">Thiamine diphosphokinase</fullName>
        <ecNumber evidence="5">2.7.6.2</ecNumber>
    </recommendedName>
</protein>
<evidence type="ECO:0000256" key="1">
    <source>
        <dbReference type="ARBA" id="ARBA00022679"/>
    </source>
</evidence>
<dbReference type="InterPro" id="IPR006282">
    <property type="entry name" value="Thi_PPkinase"/>
</dbReference>
<dbReference type="GO" id="GO:0016301">
    <property type="term" value="F:kinase activity"/>
    <property type="evidence" value="ECO:0007669"/>
    <property type="project" value="UniProtKB-KW"/>
</dbReference>
<reference evidence="7" key="1">
    <citation type="journal article" date="2021" name="PeerJ">
        <title>Extensive microbial diversity within the chicken gut microbiome revealed by metagenomics and culture.</title>
        <authorList>
            <person name="Gilroy R."/>
            <person name="Ravi A."/>
            <person name="Getino M."/>
            <person name="Pursley I."/>
            <person name="Horton D.L."/>
            <person name="Alikhan N.F."/>
            <person name="Baker D."/>
            <person name="Gharbi K."/>
            <person name="Hall N."/>
            <person name="Watson M."/>
            <person name="Adriaenssens E.M."/>
            <person name="Foster-Nyarko E."/>
            <person name="Jarju S."/>
            <person name="Secka A."/>
            <person name="Antonio M."/>
            <person name="Oren A."/>
            <person name="Chaudhuri R.R."/>
            <person name="La Ragione R."/>
            <person name="Hildebrand F."/>
            <person name="Pallen M.J."/>
        </authorList>
    </citation>
    <scope>NUCLEOTIDE SEQUENCE</scope>
    <source>
        <strain evidence="7">ChiHjej8B7-25341</strain>
    </source>
</reference>
<proteinExistence type="predicted"/>
<sequence>MENRTESRTAGEAGEKTGTCVIIGAGELTVDRIPVRDGDLVIAADGGYAYSRRLGLEPDLILGDFDSLDEENRRQVEAIRKECPERVQVLPVMKDDTDMLAAMKEGLKRGFRHFDIYAAAQGKRLSHTIANIQCLNYLKERGASGRLIEAEETVFLIRNETVCFSSRQRGFLSLFSLGERAEGVTIRHMKYELDRAEVTNDFPVGVSNEFIGEPASITVEKGTLLVIAGEA</sequence>
<feature type="domain" description="Thiamin pyrophosphokinase thiamin-binding" evidence="6">
    <location>
        <begin position="153"/>
        <end position="225"/>
    </location>
</feature>
<dbReference type="PANTHER" id="PTHR41299:SF1">
    <property type="entry name" value="THIAMINE PYROPHOSPHOKINASE"/>
    <property type="match status" value="1"/>
</dbReference>
<evidence type="ECO:0000313" key="7">
    <source>
        <dbReference type="EMBL" id="HJD31311.1"/>
    </source>
</evidence>
<dbReference type="InterPro" id="IPR036759">
    <property type="entry name" value="TPK_catalytic_sf"/>
</dbReference>
<dbReference type="InterPro" id="IPR007371">
    <property type="entry name" value="TPK_catalytic"/>
</dbReference>
<dbReference type="SMART" id="SM00983">
    <property type="entry name" value="TPK_B1_binding"/>
    <property type="match status" value="1"/>
</dbReference>
<reference evidence="7" key="2">
    <citation type="submission" date="2021-04" db="EMBL/GenBank/DDBJ databases">
        <authorList>
            <person name="Gilroy R."/>
        </authorList>
    </citation>
    <scope>NUCLEOTIDE SEQUENCE</scope>
    <source>
        <strain evidence="7">ChiHjej8B7-25341</strain>
    </source>
</reference>
<organism evidence="7 8">
    <name type="scientific">Candidatus Eisenbergiella stercorigallinarum</name>
    <dbReference type="NCBI Taxonomy" id="2838557"/>
    <lineage>
        <taxon>Bacteria</taxon>
        <taxon>Bacillati</taxon>
        <taxon>Bacillota</taxon>
        <taxon>Clostridia</taxon>
        <taxon>Lachnospirales</taxon>
        <taxon>Lachnospiraceae</taxon>
        <taxon>Eisenbergiella</taxon>
    </lineage>
</organism>
<dbReference type="GO" id="GO:0004788">
    <property type="term" value="F:thiamine diphosphokinase activity"/>
    <property type="evidence" value="ECO:0007669"/>
    <property type="project" value="UniProtKB-UniRule"/>
</dbReference>
<comment type="caution">
    <text evidence="7">The sequence shown here is derived from an EMBL/GenBank/DDBJ whole genome shotgun (WGS) entry which is preliminary data.</text>
</comment>
<dbReference type="GO" id="GO:0009229">
    <property type="term" value="P:thiamine diphosphate biosynthetic process"/>
    <property type="evidence" value="ECO:0007669"/>
    <property type="project" value="InterPro"/>
</dbReference>
<dbReference type="GO" id="GO:0005524">
    <property type="term" value="F:ATP binding"/>
    <property type="evidence" value="ECO:0007669"/>
    <property type="project" value="UniProtKB-KW"/>
</dbReference>
<evidence type="ECO:0000256" key="3">
    <source>
        <dbReference type="ARBA" id="ARBA00022777"/>
    </source>
</evidence>
<evidence type="ECO:0000256" key="5">
    <source>
        <dbReference type="NCBIfam" id="TIGR01378"/>
    </source>
</evidence>
<dbReference type="PANTHER" id="PTHR41299">
    <property type="entry name" value="THIAMINE PYROPHOSPHOKINASE"/>
    <property type="match status" value="1"/>
</dbReference>
<dbReference type="Pfam" id="PF04265">
    <property type="entry name" value="TPK_B1_binding"/>
    <property type="match status" value="1"/>
</dbReference>
<dbReference type="GO" id="GO:0030975">
    <property type="term" value="F:thiamine binding"/>
    <property type="evidence" value="ECO:0007669"/>
    <property type="project" value="InterPro"/>
</dbReference>
<dbReference type="EMBL" id="DWUW01000146">
    <property type="protein sequence ID" value="HJD31311.1"/>
    <property type="molecule type" value="Genomic_DNA"/>
</dbReference>
<dbReference type="EC" id="2.7.6.2" evidence="5"/>
<evidence type="ECO:0000256" key="4">
    <source>
        <dbReference type="ARBA" id="ARBA00022840"/>
    </source>
</evidence>
<evidence type="ECO:0000259" key="6">
    <source>
        <dbReference type="SMART" id="SM00983"/>
    </source>
</evidence>
<dbReference type="Gene3D" id="3.40.50.10240">
    <property type="entry name" value="Thiamin pyrophosphokinase, catalytic domain"/>
    <property type="match status" value="1"/>
</dbReference>
<dbReference type="InterPro" id="IPR007373">
    <property type="entry name" value="Thiamin_PyroPKinase_B1-bd"/>
</dbReference>
<name>A0A9D2R0A9_9FIRM</name>
<evidence type="ECO:0000313" key="8">
    <source>
        <dbReference type="Proteomes" id="UP000823851"/>
    </source>
</evidence>
<dbReference type="SUPFAM" id="SSF63999">
    <property type="entry name" value="Thiamin pyrophosphokinase, catalytic domain"/>
    <property type="match status" value="1"/>
</dbReference>
<keyword evidence="1 7" id="KW-0808">Transferase</keyword>
<dbReference type="CDD" id="cd07995">
    <property type="entry name" value="TPK"/>
    <property type="match status" value="1"/>
</dbReference>
<gene>
    <name evidence="7" type="ORF">H9912_05145</name>
</gene>
<dbReference type="Pfam" id="PF04263">
    <property type="entry name" value="TPK_catalytic"/>
    <property type="match status" value="1"/>
</dbReference>
<dbReference type="AlphaFoldDB" id="A0A9D2R0A9"/>
<dbReference type="Proteomes" id="UP000823851">
    <property type="component" value="Unassembled WGS sequence"/>
</dbReference>